<evidence type="ECO:0000259" key="2">
    <source>
        <dbReference type="Pfam" id="PF14295"/>
    </source>
</evidence>
<sequence>MARGGKWICSYKKTTLLICFFNIAVALFVLRSLYASLYISSGNVSRNIALYNPDQIRKMEESIQIREAFKPVELVKWVKALEGEFSREDVALELPRHLKQRIVDEILQRLRSLNSSSAGIAEEQEAVESWRTEKLKEVKLALVSGTSNSTIPHEEAGMIVRALESDWAVLCEEIGLWIPAEVANEEHDDKPEGAEEFEEEVLPGRPLSPECHAELHTDYDGSAVRWGLTHHKESAADCCQACLDHARHAKEGEKKCNIWVYCPSEYGCHSPDIYQHKHQECWLKYAEKPKLNFKDKYPEWYRNSHPSAPVIVPWASGVTRHLQYLGFSHEVDLTLRKATPKMYRIDLYKLTFVVKTHGRKQAFKRKRQKNTAMCKYSCMGVFHHEESPKHPNRCKCLVATLKEVLFSLCHTFGGRFSTASLVEESSISEFDEEQEVVVSAVISRAMEKQKHKPRLLRHSFSWAYSPATKECYVTGEVAPQQSRVLEGGDQEHNQREEFVSVKSCFSSSCRSSSVNGETFYSVNTKLSRCSSLNELDLSKYWRRSIIQELCHYEGWPFGLCRRALLLPPLPKSPSESWLSRQIQPSAAAKKP</sequence>
<name>A0AAN9P1C6_CROPI</name>
<reference evidence="3 4" key="1">
    <citation type="submission" date="2024-01" db="EMBL/GenBank/DDBJ databases">
        <title>The genomes of 5 underutilized Papilionoideae crops provide insights into root nodulation and disease resistanc.</title>
        <authorList>
            <person name="Yuan L."/>
        </authorList>
    </citation>
    <scope>NUCLEOTIDE SEQUENCE [LARGE SCALE GENOMIC DNA]</scope>
    <source>
        <strain evidence="3">ZHUSHIDOU_FW_LH</strain>
        <tissue evidence="3">Leaf</tissue>
    </source>
</reference>
<evidence type="ECO:0000256" key="1">
    <source>
        <dbReference type="SAM" id="MobiDB-lite"/>
    </source>
</evidence>
<dbReference type="AlphaFoldDB" id="A0AAN9P1C6"/>
<organism evidence="3 4">
    <name type="scientific">Crotalaria pallida</name>
    <name type="common">Smooth rattlebox</name>
    <name type="synonym">Crotalaria striata</name>
    <dbReference type="NCBI Taxonomy" id="3830"/>
    <lineage>
        <taxon>Eukaryota</taxon>
        <taxon>Viridiplantae</taxon>
        <taxon>Streptophyta</taxon>
        <taxon>Embryophyta</taxon>
        <taxon>Tracheophyta</taxon>
        <taxon>Spermatophyta</taxon>
        <taxon>Magnoliopsida</taxon>
        <taxon>eudicotyledons</taxon>
        <taxon>Gunneridae</taxon>
        <taxon>Pentapetalae</taxon>
        <taxon>rosids</taxon>
        <taxon>fabids</taxon>
        <taxon>Fabales</taxon>
        <taxon>Fabaceae</taxon>
        <taxon>Papilionoideae</taxon>
        <taxon>50 kb inversion clade</taxon>
        <taxon>genistoids sensu lato</taxon>
        <taxon>core genistoids</taxon>
        <taxon>Crotalarieae</taxon>
        <taxon>Crotalaria</taxon>
    </lineage>
</organism>
<dbReference type="Pfam" id="PF14295">
    <property type="entry name" value="PAN_4"/>
    <property type="match status" value="1"/>
</dbReference>
<comment type="caution">
    <text evidence="3">The sequence shown here is derived from an EMBL/GenBank/DDBJ whole genome shotgun (WGS) entry which is preliminary data.</text>
</comment>
<accession>A0AAN9P1C6</accession>
<dbReference type="Proteomes" id="UP001372338">
    <property type="component" value="Unassembled WGS sequence"/>
</dbReference>
<feature type="region of interest" description="Disordered" evidence="1">
    <location>
        <begin position="572"/>
        <end position="591"/>
    </location>
</feature>
<dbReference type="InterPro" id="IPR003609">
    <property type="entry name" value="Pan_app"/>
</dbReference>
<feature type="domain" description="Apple" evidence="2">
    <location>
        <begin position="217"/>
        <end position="284"/>
    </location>
</feature>
<protein>
    <recommendedName>
        <fullName evidence="2">Apple domain-containing protein</fullName>
    </recommendedName>
</protein>
<dbReference type="EMBL" id="JAYWIO010000002">
    <property type="protein sequence ID" value="KAK7283307.1"/>
    <property type="molecule type" value="Genomic_DNA"/>
</dbReference>
<gene>
    <name evidence="3" type="ORF">RIF29_12735</name>
</gene>
<evidence type="ECO:0000313" key="3">
    <source>
        <dbReference type="EMBL" id="KAK7283307.1"/>
    </source>
</evidence>
<evidence type="ECO:0000313" key="4">
    <source>
        <dbReference type="Proteomes" id="UP001372338"/>
    </source>
</evidence>
<proteinExistence type="predicted"/>
<dbReference type="PANTHER" id="PTHR33344">
    <property type="entry name" value="OS02G0761600 PROTEIN"/>
    <property type="match status" value="1"/>
</dbReference>
<dbReference type="PANTHER" id="PTHR33344:SF1">
    <property type="entry name" value="OS06G0214100 PROTEIN"/>
    <property type="match status" value="1"/>
</dbReference>
<keyword evidence="4" id="KW-1185">Reference proteome</keyword>